<feature type="transmembrane region" description="Helical" evidence="7">
    <location>
        <begin position="262"/>
        <end position="285"/>
    </location>
</feature>
<keyword evidence="3" id="KW-1003">Cell membrane</keyword>
<feature type="transmembrane region" description="Helical" evidence="7">
    <location>
        <begin position="111"/>
        <end position="137"/>
    </location>
</feature>
<proteinExistence type="predicted"/>
<keyword evidence="5 7" id="KW-1133">Transmembrane helix</keyword>
<feature type="transmembrane region" description="Helical" evidence="7">
    <location>
        <begin position="220"/>
        <end position="242"/>
    </location>
</feature>
<dbReference type="PANTHER" id="PTHR34229">
    <property type="entry name" value="METAL TRANSPORT PROTEIN HI_1621-RELATED"/>
    <property type="match status" value="1"/>
</dbReference>
<evidence type="ECO:0000313" key="9">
    <source>
        <dbReference type="EMBL" id="MPM31998.1"/>
    </source>
</evidence>
<keyword evidence="2" id="KW-0813">Transport</keyword>
<dbReference type="GO" id="GO:0000041">
    <property type="term" value="P:transition metal ion transport"/>
    <property type="evidence" value="ECO:0007669"/>
    <property type="project" value="InterPro"/>
</dbReference>
<dbReference type="InterPro" id="IPR025937">
    <property type="entry name" value="PDGLE_dom"/>
</dbReference>
<dbReference type="Pfam" id="PF01891">
    <property type="entry name" value="CbiM"/>
    <property type="match status" value="1"/>
</dbReference>
<feature type="transmembrane region" description="Helical" evidence="7">
    <location>
        <begin position="46"/>
        <end position="67"/>
    </location>
</feature>
<evidence type="ECO:0000256" key="4">
    <source>
        <dbReference type="ARBA" id="ARBA00022692"/>
    </source>
</evidence>
<name>A0A644YVH4_9ZZZZ</name>
<gene>
    <name evidence="9" type="primary">cbiM_15</name>
    <name evidence="9" type="ORF">SDC9_78555</name>
</gene>
<keyword evidence="4 7" id="KW-0812">Transmembrane</keyword>
<evidence type="ECO:0000256" key="2">
    <source>
        <dbReference type="ARBA" id="ARBA00022448"/>
    </source>
</evidence>
<accession>A0A644YVH4</accession>
<dbReference type="InterPro" id="IPR002751">
    <property type="entry name" value="CbiM/NikMN"/>
</dbReference>
<feature type="domain" description="PDGLE" evidence="8">
    <location>
        <begin position="265"/>
        <end position="375"/>
    </location>
</feature>
<sequence>MKALRAGINQYNDSSVTHEGKMDITPSVGYFVFKGRDATMHMADALISPTVGFTMMAVTAGLAAYSIKKIQNDIDEKKIPMMGVLGAFVFAEQMINFTIPATGSSGHLGGGILLTALLGPYAGFLAMASILLIQALFFGDGGLLAYGCNVFNMGFYTCFIAYPYIYKLITRKGLNSHNIFMSAMISAVIGLQLGAFSVVLETLFSGKTELPFNTFVMLMQPIHLAIGIVEGLVTASIINFVWKARPELLEKVSAGEAFGALYLNRVLKGFLVAAIIVGGALSWFASANPDGLEWSMKQVAGTTELSTSDEMHQLFSAIQEKTAFLPDYNFKAPEETSAIENESTWPSVNTGTTVSGLLGGAMTFALAGLIGLIINLIKRREDVSASK</sequence>
<evidence type="ECO:0000256" key="7">
    <source>
        <dbReference type="SAM" id="Phobius"/>
    </source>
</evidence>
<dbReference type="PANTHER" id="PTHR34229:SF1">
    <property type="entry name" value="METAL TRANSPORT PROTEIN HI_1621-RELATED"/>
    <property type="match status" value="1"/>
</dbReference>
<comment type="caution">
    <text evidence="9">The sequence shown here is derived from an EMBL/GenBank/DDBJ whole genome shotgun (WGS) entry which is preliminary data.</text>
</comment>
<evidence type="ECO:0000259" key="8">
    <source>
        <dbReference type="Pfam" id="PF13190"/>
    </source>
</evidence>
<evidence type="ECO:0000256" key="5">
    <source>
        <dbReference type="ARBA" id="ARBA00022989"/>
    </source>
</evidence>
<dbReference type="EMBL" id="VSSQ01006235">
    <property type="protein sequence ID" value="MPM31998.1"/>
    <property type="molecule type" value="Genomic_DNA"/>
</dbReference>
<evidence type="ECO:0000256" key="1">
    <source>
        <dbReference type="ARBA" id="ARBA00004651"/>
    </source>
</evidence>
<organism evidence="9">
    <name type="scientific">bioreactor metagenome</name>
    <dbReference type="NCBI Taxonomy" id="1076179"/>
    <lineage>
        <taxon>unclassified sequences</taxon>
        <taxon>metagenomes</taxon>
        <taxon>ecological metagenomes</taxon>
    </lineage>
</organism>
<dbReference type="Pfam" id="PF13190">
    <property type="entry name" value="PDGLE"/>
    <property type="match status" value="1"/>
</dbReference>
<feature type="transmembrane region" description="Helical" evidence="7">
    <location>
        <begin position="143"/>
        <end position="166"/>
    </location>
</feature>
<reference evidence="9" key="1">
    <citation type="submission" date="2019-08" db="EMBL/GenBank/DDBJ databases">
        <authorList>
            <person name="Kucharzyk K."/>
            <person name="Murdoch R.W."/>
            <person name="Higgins S."/>
            <person name="Loffler F."/>
        </authorList>
    </citation>
    <scope>NUCLEOTIDE SEQUENCE</scope>
</reference>
<dbReference type="GO" id="GO:0005886">
    <property type="term" value="C:plasma membrane"/>
    <property type="evidence" value="ECO:0007669"/>
    <property type="project" value="UniProtKB-SubCell"/>
</dbReference>
<evidence type="ECO:0000256" key="3">
    <source>
        <dbReference type="ARBA" id="ARBA00022475"/>
    </source>
</evidence>
<feature type="transmembrane region" description="Helical" evidence="7">
    <location>
        <begin position="354"/>
        <end position="377"/>
    </location>
</feature>
<dbReference type="AlphaFoldDB" id="A0A644YVH4"/>
<keyword evidence="6 7" id="KW-0472">Membrane</keyword>
<evidence type="ECO:0000256" key="6">
    <source>
        <dbReference type="ARBA" id="ARBA00023136"/>
    </source>
</evidence>
<dbReference type="Gene3D" id="1.10.1760.20">
    <property type="match status" value="1"/>
</dbReference>
<feature type="transmembrane region" description="Helical" evidence="7">
    <location>
        <begin position="178"/>
        <end position="200"/>
    </location>
</feature>
<protein>
    <submittedName>
        <fullName evidence="9">Cobalt transport protein CbiM</fullName>
    </submittedName>
</protein>
<feature type="transmembrane region" description="Helical" evidence="7">
    <location>
        <begin position="79"/>
        <end position="99"/>
    </location>
</feature>
<comment type="subcellular location">
    <subcellularLocation>
        <location evidence="1">Cell membrane</location>
        <topology evidence="1">Multi-pass membrane protein</topology>
    </subcellularLocation>
</comment>